<dbReference type="InterPro" id="IPR015943">
    <property type="entry name" value="WD40/YVTN_repeat-like_dom_sf"/>
</dbReference>
<keyword evidence="2" id="KW-1133">Transmembrane helix</keyword>
<dbReference type="EMBL" id="MKGL01000113">
    <property type="protein sequence ID" value="RNF06272.1"/>
    <property type="molecule type" value="Genomic_DNA"/>
</dbReference>
<dbReference type="SUPFAM" id="SSF50998">
    <property type="entry name" value="Quinoprotein alcohol dehydrogenase-like"/>
    <property type="match status" value="3"/>
</dbReference>
<dbReference type="PANTHER" id="PTHR34512">
    <property type="entry name" value="CELL SURFACE PROTEIN"/>
    <property type="match status" value="1"/>
</dbReference>
<feature type="domain" description="Pyrrolo-quinoline quinone repeat" evidence="4">
    <location>
        <begin position="734"/>
        <end position="862"/>
    </location>
</feature>
<feature type="compositionally biased region" description="Pro residues" evidence="1">
    <location>
        <begin position="2900"/>
        <end position="2911"/>
    </location>
</feature>
<reference evidence="5 6" key="1">
    <citation type="journal article" date="2018" name="BMC Genomics">
        <title>Genomic comparison of Trypanosoma conorhini and Trypanosoma rangeli to Trypanosoma cruzi strains of high and low virulence.</title>
        <authorList>
            <person name="Bradwell K.R."/>
            <person name="Koparde V.N."/>
            <person name="Matveyev A.V."/>
            <person name="Serrano M.G."/>
            <person name="Alves J.M."/>
            <person name="Parikh H."/>
            <person name="Huang B."/>
            <person name="Lee V."/>
            <person name="Espinosa-Alvarez O."/>
            <person name="Ortiz P.A."/>
            <person name="Costa-Martins A.G."/>
            <person name="Teixeira M.M."/>
            <person name="Buck G.A."/>
        </authorList>
    </citation>
    <scope>NUCLEOTIDE SEQUENCE [LARGE SCALE GENOMIC DNA]</scope>
    <source>
        <strain evidence="5 6">AM80</strain>
    </source>
</reference>
<name>A0A3R7NGM2_TRYRA</name>
<accession>A0A3R7NGM2</accession>
<feature type="region of interest" description="Disordered" evidence="1">
    <location>
        <begin position="2884"/>
        <end position="2980"/>
    </location>
</feature>
<keyword evidence="2" id="KW-0472">Membrane</keyword>
<dbReference type="Pfam" id="PF13360">
    <property type="entry name" value="PQQ_2"/>
    <property type="match status" value="1"/>
</dbReference>
<dbReference type="RefSeq" id="XP_029239165.1">
    <property type="nucleotide sequence ID" value="XM_029381087.1"/>
</dbReference>
<evidence type="ECO:0000256" key="3">
    <source>
        <dbReference type="SAM" id="SignalP"/>
    </source>
</evidence>
<dbReference type="VEuPathDB" id="TriTrypDB:TRSC58_02671"/>
<dbReference type="InterPro" id="IPR002372">
    <property type="entry name" value="PQQ_rpt_dom"/>
</dbReference>
<dbReference type="PANTHER" id="PTHR34512:SF30">
    <property type="entry name" value="OUTER MEMBRANE PROTEIN ASSEMBLY FACTOR BAMB"/>
    <property type="match status" value="1"/>
</dbReference>
<keyword evidence="6" id="KW-1185">Reference proteome</keyword>
<feature type="transmembrane region" description="Helical" evidence="2">
    <location>
        <begin position="2815"/>
        <end position="2840"/>
    </location>
</feature>
<dbReference type="OMA" id="LRINTAM"/>
<dbReference type="InterPro" id="IPR011047">
    <property type="entry name" value="Quinoprotein_ADH-like_sf"/>
</dbReference>
<evidence type="ECO:0000259" key="4">
    <source>
        <dbReference type="Pfam" id="PF13360"/>
    </source>
</evidence>
<keyword evidence="3" id="KW-0732">Signal</keyword>
<dbReference type="Proteomes" id="UP000283634">
    <property type="component" value="Unassembled WGS sequence"/>
</dbReference>
<proteinExistence type="predicted"/>
<feature type="compositionally biased region" description="Low complexity" evidence="1">
    <location>
        <begin position="2937"/>
        <end position="2947"/>
    </location>
</feature>
<gene>
    <name evidence="5" type="ORF">TraAM80_04148</name>
</gene>
<dbReference type="Gene3D" id="2.130.10.10">
    <property type="entry name" value="YVTN repeat-like/Quinoprotein amine dehydrogenase"/>
    <property type="match status" value="2"/>
</dbReference>
<comment type="caution">
    <text evidence="5">The sequence shown here is derived from an EMBL/GenBank/DDBJ whole genome shotgun (WGS) entry which is preliminary data.</text>
</comment>
<feature type="region of interest" description="Disordered" evidence="1">
    <location>
        <begin position="970"/>
        <end position="990"/>
    </location>
</feature>
<keyword evidence="2" id="KW-0812">Transmembrane</keyword>
<evidence type="ECO:0000256" key="1">
    <source>
        <dbReference type="SAM" id="MobiDB-lite"/>
    </source>
</evidence>
<dbReference type="SMART" id="SM00564">
    <property type="entry name" value="PQQ"/>
    <property type="match status" value="4"/>
</dbReference>
<feature type="signal peptide" evidence="3">
    <location>
        <begin position="1"/>
        <end position="36"/>
    </location>
</feature>
<dbReference type="OrthoDB" id="241974at2759"/>
<dbReference type="InterPro" id="IPR018391">
    <property type="entry name" value="PQQ_b-propeller_rpt"/>
</dbReference>
<evidence type="ECO:0000256" key="2">
    <source>
        <dbReference type="SAM" id="Phobius"/>
    </source>
</evidence>
<feature type="compositionally biased region" description="Pro residues" evidence="1">
    <location>
        <begin position="2948"/>
        <end position="2963"/>
    </location>
</feature>
<organism evidence="5 6">
    <name type="scientific">Trypanosoma rangeli</name>
    <dbReference type="NCBI Taxonomy" id="5698"/>
    <lineage>
        <taxon>Eukaryota</taxon>
        <taxon>Discoba</taxon>
        <taxon>Euglenozoa</taxon>
        <taxon>Kinetoplastea</taxon>
        <taxon>Metakinetoplastina</taxon>
        <taxon>Trypanosomatida</taxon>
        <taxon>Trypanosomatidae</taxon>
        <taxon>Trypanosoma</taxon>
        <taxon>Herpetosoma</taxon>
    </lineage>
</organism>
<evidence type="ECO:0000313" key="5">
    <source>
        <dbReference type="EMBL" id="RNF06272.1"/>
    </source>
</evidence>
<dbReference type="GeneID" id="40328081"/>
<sequence length="2980" mass="322584">MIVGTESSFAARCGVVLRLSLCFILVFALDATCVDAHIIGAVSWQYGNDGLGGRTLFTPYLSDNGKVLGFLEIGMGTDVLILRNVNGTIAAETTDSAVQECGESTGVSLFNGGPKIFIFCGGRNLFLIVILGGRIEPLYVIRIQTESSFYSPSSSSPTPLVLVRGTMSDSRTDAVLAVSSKDDMSCIGQYTPENNFVLCDADPILDFYFPTWVPSTRARPNPDRYLIIERKSQSGLRLDSYYLPHFASGSTPNVTATLDFVDKSKVLHSNLNDDSTAKPLIAYVQGTMTQTLKLAVVVFNALTLERTAFGSIETGVSCKEPCILTQAYMVQCNKKNSLIVQTSSLLLNLDYNTLKGEGTPLWIVSVSTPAGLLFMPLRDLNDRNTEWHRRMLSPSYTDYNPYHYIKATEVQFIVSAENITVLSVSTGKTTLSFNPLWKGSAFCNSNDRMAAFTVFDGFLAYLGCEGSGHYSLVDPSSHKAYYPIAWPSMSTFGITPFGYSVDQHSVVLSNGTRVVGLDLNPLLLYSESVLIQQEALSAGAYDRGRFSLVAANASSPKEMLFYFYVYDNTGTAGGRDPFPPTAEPVSLSTNTTLFEPFTVFFGDRKRYIAVSATPGVLSIFAARDGTHVTNLNLTACAPEERNQEAGAITFMKTVQHLGSQDNYYVVFGGTETCLFEVNDTLVLRINSFQGAQKGILFGTTTYSGYKFDPKPRKLEAFTSFFDTASVPVYQEDGIDAYVVGPNVFVYVKAEMITCRSVRSNIKIWSQALPEQFQAPVVHMAYYNNTVFVVDERTFFRFDVQYHEDSYTASRVLLQVPVADVEATLFAAAVNEGTVVLYSHLKLFAYDAATGVSLWETKLQTMPVPGNAKVEVVIYSPEDAGGSKGEATGPAYVEVRVTVEPLENELRLTMVDIYSLNDGALLKSISNALNDISGPVIWGNKYNTFSTLSNGLVSFRAFDLPKVNIPEQARRSADSATDVYVPGESPIVPPPPPLPRGDNFMATAPPMTFSVSGDAALISADCKRGVVGKLEHMNATYEYNVRCFNVNDPQGTPIRAWAFQSTLSPPHITFMEFNENNFAIFSHSRVQFYSWSTCEEVGESIMLSGVLDGVPSYVSLGDQNKWIFLNGFQVVALDLSTGREKWQTGVKSCLSIRHQGGYIICDGGSNFAVLHADSGTILIKDALEGGITTAGKNFAGVVRGSRGYEAVYYSGPEKLFDFPISFPVTAGRMLGAIPGASDNNVVVLFDRMATSITFDSAAKTASLVWVSDLHGEHARPSAAVYTGAEKANIVIGTKNGLVMLDTKTGKGLVNISLPIRYMEDTNEVQMLKMVMVKEGTLYGFSWNGYAVLIRIGPNMADAFFAFGLGLKRTSQISFLKKLLVVSGGGSAGFLPVEKTYWGAPLLATGMASVGSKVFMAGWDWTNDTSVNVVAVTTEGERSTLSIPKETSIQSSSMNNAVVFFGENTIISIDDLNRTNINFPIPQVCNGTKLKKVSRGDSANGASLVWYSGKARDCIFVLGTEGTPPTFLSGIVTKFNDVVNVRYGTSFGVLTSTQILVFIHDGTFIGAVDLKNPFYMSSVSSSDSGDGIFVVISGENVVTCFQVSGLLSVWNYTLPSASRAPITYYNGGIFISTEKGPLFLTLAELSYPCPDRALFNVTRLPVEGRSTLHTKVVVDEEYAIAFVTTYQTFYAFDALTGEFIWQRPDLFAVKDVAVIQEGMVVFVSTERGGVFLNPFTGASLLYVPSAGLWSGEIYLSPDKTVMGFGGVMATAIEISKYAHFFSGVSANRPRRPAPVAYRPYNYGPDDRPNDCSKPDAGGMPINTGLSSVWVSASRYGLKKATQSVLSMTPGQRSGWVASLSEHTVYIARALDGTFEEVTRFTLNETGCGVLNLYAINSESAYVSVKCATQIYFYNTSGAQVGMGGRAAKNSISVVVKGNGYFVNSDNVIDAVSLTSFQPLPTSPGKAKCTTKFDLLAAPRLERLLLVCPGVGIQILDCTTLTQIGSTITAGSARKSFTTYEVDENLGMAVACGQDASDVYMVAFMLKTAEKVVVHNEVVKGTPFCGVRYPAYPSNADPVIVFAYLNGYKTWAVKGGQLKLSEVITNAYPAAITSHGVIYHNTGYDYYFRVYGGSSSSFLIRGGSKPTGSMVIKGADGFQVTPLAIIYGNGFTFAVDTSVGRPTACWDDNGMIELKPATRFISFPPFVYTTVNNMFVGFMVANGSFGVQGYFRMATALVDNEQRVFLSQLKTIGCMSMDGRVLWNVGISNTDTQYIAFSPVVLSNSDFALVSGGVRAAAVINKRTGEVARAIIFERCKVSPDSPDAQVIVNGTLVYIGMRGWSCVHIVDLNLQNTSGNITGSEVKILEVEGALTGLVEGYPLLARVGYANHLVLAMGSTDDDSEKINIAVYRVDDVSSSSWTRLWMKPVRLDLGSVSTYGYFLYTASAGVLNVYDLLTGRYVWGYIFKTSITGPVLGADRTLYVTTQGGLQSLRSPLSMPWSMRLMGNVTFPQRMANLPITTVGLLRTAYGHILCSNAGGTVAYTHAREGPASKLAWYTEKSIARFGESALNATAVIGLFDADGGTGVLDLTSGKMLWLSGVYPSDGVTNGVASSGAKFFVCSFAMNDPTCRRVPVSFIAPRNALPLYRYESEPTETTPPHWIPIYPEGGGSRPLHPSPRCVSMMHAYIPSFADCVNKAIATIYTSGRRTKLECPDSLLLIYACQPLLQELVDACPDVAASIMENWKQKTLDKTSPLGLCEPTEAEVRCDTTNKSKLSDTCNMVGMTFIVNGYENPIGYTLGYILPAFPFPGKPKNVNVAAVVFGVIAALVVVAIGAAVSMHFYRKKKKVRDARFFDDDVNASLLGSDMNDQPMKIISKSNYAFSSKEDSIDVDGASPHADQPKQPPPQSFPPPHSGGVSALQRAAAGGTPERAAPALAAGPKKMPFKMPGKVPPAKGPGPKLPPPSAVAKKMVNESPFIDDDL</sequence>
<evidence type="ECO:0000313" key="6">
    <source>
        <dbReference type="Proteomes" id="UP000283634"/>
    </source>
</evidence>
<protein>
    <recommendedName>
        <fullName evidence="4">Pyrrolo-quinoline quinone repeat domain-containing protein</fullName>
    </recommendedName>
</protein>
<feature type="chain" id="PRO_5018647208" description="Pyrrolo-quinoline quinone repeat domain-containing protein" evidence="3">
    <location>
        <begin position="37"/>
        <end position="2980"/>
    </location>
</feature>